<feature type="compositionally biased region" description="Polar residues" evidence="1">
    <location>
        <begin position="12"/>
        <end position="28"/>
    </location>
</feature>
<feature type="region of interest" description="Disordered" evidence="1">
    <location>
        <begin position="8"/>
        <end position="28"/>
    </location>
</feature>
<feature type="compositionally biased region" description="Low complexity" evidence="1">
    <location>
        <begin position="83"/>
        <end position="93"/>
    </location>
</feature>
<organism evidence="2 3">
    <name type="scientific">Phlebotomus papatasi</name>
    <name type="common">Sandfly</name>
    <dbReference type="NCBI Taxonomy" id="29031"/>
    <lineage>
        <taxon>Eukaryota</taxon>
        <taxon>Metazoa</taxon>
        <taxon>Ecdysozoa</taxon>
        <taxon>Arthropoda</taxon>
        <taxon>Hexapoda</taxon>
        <taxon>Insecta</taxon>
        <taxon>Pterygota</taxon>
        <taxon>Neoptera</taxon>
        <taxon>Endopterygota</taxon>
        <taxon>Diptera</taxon>
        <taxon>Nematocera</taxon>
        <taxon>Psychodoidea</taxon>
        <taxon>Psychodidae</taxon>
        <taxon>Phlebotomus</taxon>
        <taxon>Phlebotomus</taxon>
    </lineage>
</organism>
<feature type="region of interest" description="Disordered" evidence="1">
    <location>
        <begin position="54"/>
        <end position="93"/>
    </location>
</feature>
<evidence type="ECO:0000256" key="1">
    <source>
        <dbReference type="SAM" id="MobiDB-lite"/>
    </source>
</evidence>
<protein>
    <submittedName>
        <fullName evidence="2">Uncharacterized protein</fullName>
    </submittedName>
</protein>
<dbReference type="AlphaFoldDB" id="A0A1B0D534"/>
<evidence type="ECO:0000313" key="3">
    <source>
        <dbReference type="Proteomes" id="UP000092462"/>
    </source>
</evidence>
<dbReference type="VEuPathDB" id="VectorBase:PPAI002591"/>
<dbReference type="EnsemblMetazoa" id="PPAI002591-RA">
    <property type="protein sequence ID" value="PPAI002591-PA"/>
    <property type="gene ID" value="PPAI002591"/>
</dbReference>
<dbReference type="EMBL" id="AJVK01011699">
    <property type="status" value="NOT_ANNOTATED_CDS"/>
    <property type="molecule type" value="Genomic_DNA"/>
</dbReference>
<evidence type="ECO:0000313" key="2">
    <source>
        <dbReference type="EnsemblMetazoa" id="PPAI002591-PA"/>
    </source>
</evidence>
<sequence>GKILFEKIPSSRDWNPSSTTQISDSGLDSLEEQISPTESLISQDTLDYIFQGFDTSGRRDFTGDSDVQSLGSDKNREEGPEKSLSGSTSSLRDSSKSLFQRLGALYSDNQLLSSPIHRTEGRFYEEMNIQTSTHSAIRLDKLSALADSISNWEDEVPLSSAGN</sequence>
<name>A0A1B0D534_PHLPP</name>
<dbReference type="Proteomes" id="UP000092462">
    <property type="component" value="Unassembled WGS sequence"/>
</dbReference>
<reference evidence="2" key="1">
    <citation type="submission" date="2022-08" db="UniProtKB">
        <authorList>
            <consortium name="EnsemblMetazoa"/>
        </authorList>
    </citation>
    <scope>IDENTIFICATION</scope>
    <source>
        <strain evidence="2">Israel</strain>
    </source>
</reference>
<keyword evidence="3" id="KW-1185">Reference proteome</keyword>
<proteinExistence type="predicted"/>
<dbReference type="VEuPathDB" id="VectorBase:PPAPM1_009890"/>
<accession>A0A1B0D534</accession>